<sequence>MFGYDSPEQWRMPLARFAETFRLTLLEGAEPLLGAPLQGGQVARSRCREPPDIARRRVRVGGVVILGVPARCAERACPEGCLERVGRRHAGLASAPSYLW</sequence>
<organism evidence="1 2">
    <name type="scientific">Thiocapsa roseopersicina</name>
    <dbReference type="NCBI Taxonomy" id="1058"/>
    <lineage>
        <taxon>Bacteria</taxon>
        <taxon>Pseudomonadati</taxon>
        <taxon>Pseudomonadota</taxon>
        <taxon>Gammaproteobacteria</taxon>
        <taxon>Chromatiales</taxon>
        <taxon>Chromatiaceae</taxon>
        <taxon>Thiocapsa</taxon>
    </lineage>
</organism>
<dbReference type="STRING" id="1058.SAMN05421783_12534"/>
<protein>
    <submittedName>
        <fullName evidence="1">Uncharacterized protein</fullName>
    </submittedName>
</protein>
<proteinExistence type="predicted"/>
<dbReference type="AlphaFoldDB" id="A0A1H3BK22"/>
<evidence type="ECO:0000313" key="1">
    <source>
        <dbReference type="EMBL" id="SDX42266.1"/>
    </source>
</evidence>
<dbReference type="Proteomes" id="UP000198816">
    <property type="component" value="Unassembled WGS sequence"/>
</dbReference>
<reference evidence="2" key="1">
    <citation type="submission" date="2016-10" db="EMBL/GenBank/DDBJ databases">
        <authorList>
            <person name="Varghese N."/>
            <person name="Submissions S."/>
        </authorList>
    </citation>
    <scope>NUCLEOTIDE SEQUENCE [LARGE SCALE GENOMIC DNA]</scope>
    <source>
        <strain evidence="2">DSM 217</strain>
    </source>
</reference>
<dbReference type="EMBL" id="FNNZ01000025">
    <property type="protein sequence ID" value="SDX42266.1"/>
    <property type="molecule type" value="Genomic_DNA"/>
</dbReference>
<name>A0A1H3BK22_THIRO</name>
<accession>A0A1H3BK22</accession>
<keyword evidence="2" id="KW-1185">Reference proteome</keyword>
<gene>
    <name evidence="1" type="ORF">SAMN05421783_12534</name>
</gene>
<evidence type="ECO:0000313" key="2">
    <source>
        <dbReference type="Proteomes" id="UP000198816"/>
    </source>
</evidence>